<organism evidence="1 2">
    <name type="scientific">Christensenella hongkongensis</name>
    <dbReference type="NCBI Taxonomy" id="270498"/>
    <lineage>
        <taxon>Bacteria</taxon>
        <taxon>Bacillati</taxon>
        <taxon>Bacillota</taxon>
        <taxon>Clostridia</taxon>
        <taxon>Christensenellales</taxon>
        <taxon>Christensenellaceae</taxon>
        <taxon>Christensenella</taxon>
    </lineage>
</organism>
<dbReference type="Proteomes" id="UP000034076">
    <property type="component" value="Unassembled WGS sequence"/>
</dbReference>
<reference evidence="1 2" key="1">
    <citation type="submission" date="2015-04" db="EMBL/GenBank/DDBJ databases">
        <title>Draft genome sequence of bacteremic isolate Catabacter hongkongensis type strain HKU16T.</title>
        <authorList>
            <person name="Lau S.K."/>
            <person name="Teng J.L."/>
            <person name="Huang Y."/>
            <person name="Curreem S.O."/>
            <person name="Tsui S.K."/>
            <person name="Woo P.C."/>
        </authorList>
    </citation>
    <scope>NUCLEOTIDE SEQUENCE [LARGE SCALE GENOMIC DNA]</scope>
    <source>
        <strain evidence="1 2">HKU16</strain>
    </source>
</reference>
<dbReference type="AlphaFoldDB" id="A0A0M2NFK9"/>
<gene>
    <name evidence="1" type="ORF">CHK_1345</name>
</gene>
<dbReference type="RefSeq" id="WP_268872436.1">
    <property type="nucleotide sequence ID" value="NZ_CAUERS010000053.1"/>
</dbReference>
<sequence>MKEKKLSKNITDRDFNKLVSSKNVERAVMVKDNKVYKYGYQK</sequence>
<proteinExistence type="predicted"/>
<accession>A0A0M2NFK9</accession>
<dbReference type="STRING" id="270498.CHK_1345"/>
<comment type="caution">
    <text evidence="1">The sequence shown here is derived from an EMBL/GenBank/DDBJ whole genome shotgun (WGS) entry which is preliminary data.</text>
</comment>
<evidence type="ECO:0000313" key="2">
    <source>
        <dbReference type="Proteomes" id="UP000034076"/>
    </source>
</evidence>
<protein>
    <submittedName>
        <fullName evidence="1">Uncharacterized protein</fullName>
    </submittedName>
</protein>
<keyword evidence="2" id="KW-1185">Reference proteome</keyword>
<evidence type="ECO:0000313" key="1">
    <source>
        <dbReference type="EMBL" id="KKI50958.1"/>
    </source>
</evidence>
<dbReference type="EMBL" id="LAYJ01000088">
    <property type="protein sequence ID" value="KKI50958.1"/>
    <property type="molecule type" value="Genomic_DNA"/>
</dbReference>
<name>A0A0M2NFK9_9FIRM</name>